<name>A0ABS0AGZ7_9GAMM</name>
<dbReference type="RefSeq" id="WP_194856114.1">
    <property type="nucleotide sequence ID" value="NZ_ARXR01000015.1"/>
</dbReference>
<accession>A0ABS0AGZ7</accession>
<proteinExistence type="predicted"/>
<dbReference type="EMBL" id="ARXR01000015">
    <property type="protein sequence ID" value="MBF5053381.1"/>
    <property type="molecule type" value="Genomic_DNA"/>
</dbReference>
<evidence type="ECO:0000313" key="3">
    <source>
        <dbReference type="EMBL" id="MBF5053381.1"/>
    </source>
</evidence>
<evidence type="ECO:0000313" key="4">
    <source>
        <dbReference type="Proteomes" id="UP000644441"/>
    </source>
</evidence>
<comment type="caution">
    <text evidence="3">The sequence shown here is derived from an EMBL/GenBank/DDBJ whole genome shotgun (WGS) entry which is preliminary data.</text>
</comment>
<keyword evidence="4" id="KW-1185">Reference proteome</keyword>
<keyword evidence="2" id="KW-0732">Signal</keyword>
<feature type="compositionally biased region" description="Basic and acidic residues" evidence="1">
    <location>
        <begin position="38"/>
        <end position="58"/>
    </location>
</feature>
<gene>
    <name evidence="3" type="ORF">ISO4_01983</name>
</gene>
<evidence type="ECO:0000256" key="2">
    <source>
        <dbReference type="SAM" id="SignalP"/>
    </source>
</evidence>
<feature type="signal peptide" evidence="2">
    <location>
        <begin position="1"/>
        <end position="32"/>
    </location>
</feature>
<organism evidence="3 4">
    <name type="scientific">Alloalcanivorax venustensis ISO4</name>
    <dbReference type="NCBI Taxonomy" id="1177184"/>
    <lineage>
        <taxon>Bacteria</taxon>
        <taxon>Pseudomonadati</taxon>
        <taxon>Pseudomonadota</taxon>
        <taxon>Gammaproteobacteria</taxon>
        <taxon>Oceanospirillales</taxon>
        <taxon>Alcanivoracaceae</taxon>
        <taxon>Alloalcanivorax</taxon>
    </lineage>
</organism>
<reference evidence="3 4" key="1">
    <citation type="submission" date="2012-09" db="EMBL/GenBank/DDBJ databases">
        <title>Genome Sequence of alkane-degrading Bacterium Alcanivorax venustensis ISO4.</title>
        <authorList>
            <person name="Lai Q."/>
            <person name="Shao Z."/>
        </authorList>
    </citation>
    <scope>NUCLEOTIDE SEQUENCE [LARGE SCALE GENOMIC DNA]</scope>
    <source>
        <strain evidence="3 4">ISO4</strain>
    </source>
</reference>
<feature type="region of interest" description="Disordered" evidence="1">
    <location>
        <begin position="30"/>
        <end position="131"/>
    </location>
</feature>
<feature type="chain" id="PRO_5046581404" evidence="2">
    <location>
        <begin position="33"/>
        <end position="131"/>
    </location>
</feature>
<sequence length="131" mass="14742">MKTIKKGTIKKSALLTCTFALAGVLAAPAALAESTSEQIDREYKKAMQDEAMGDRNKDAAPNPDYSEERKNIDNPDRVNKQYEKAMQEKRNAEGKADSMKKEGGDYLEGRKHMDDPDNVQKEYNKATQKQQ</sequence>
<dbReference type="Proteomes" id="UP000644441">
    <property type="component" value="Unassembled WGS sequence"/>
</dbReference>
<feature type="compositionally biased region" description="Basic and acidic residues" evidence="1">
    <location>
        <begin position="66"/>
        <end position="124"/>
    </location>
</feature>
<protein>
    <submittedName>
        <fullName evidence="3">Uncharacterized protein</fullName>
    </submittedName>
</protein>
<evidence type="ECO:0000256" key="1">
    <source>
        <dbReference type="SAM" id="MobiDB-lite"/>
    </source>
</evidence>